<name>A0A927FA95_9BACT</name>
<organism evidence="2 3">
    <name type="scientific">Pelagicoccus enzymogenes</name>
    <dbReference type="NCBI Taxonomy" id="2773457"/>
    <lineage>
        <taxon>Bacteria</taxon>
        <taxon>Pseudomonadati</taxon>
        <taxon>Verrucomicrobiota</taxon>
        <taxon>Opitutia</taxon>
        <taxon>Puniceicoccales</taxon>
        <taxon>Pelagicoccaceae</taxon>
        <taxon>Pelagicoccus</taxon>
    </lineage>
</organism>
<reference evidence="2" key="1">
    <citation type="submission" date="2020-09" db="EMBL/GenBank/DDBJ databases">
        <title>Pelagicoccus enzymogenes sp. nov. with an EPS production, isolated from marine sediment.</title>
        <authorList>
            <person name="Feng X."/>
        </authorList>
    </citation>
    <scope>NUCLEOTIDE SEQUENCE</scope>
    <source>
        <strain evidence="2">NFK12</strain>
    </source>
</reference>
<protein>
    <submittedName>
        <fullName evidence="2">SDR family oxidoreductase</fullName>
    </submittedName>
</protein>
<dbReference type="EMBL" id="JACYFG010000040">
    <property type="protein sequence ID" value="MBD5781194.1"/>
    <property type="molecule type" value="Genomic_DNA"/>
</dbReference>
<evidence type="ECO:0000313" key="3">
    <source>
        <dbReference type="Proteomes" id="UP000622317"/>
    </source>
</evidence>
<dbReference type="InterPro" id="IPR036291">
    <property type="entry name" value="NAD(P)-bd_dom_sf"/>
</dbReference>
<dbReference type="CDD" id="cd08946">
    <property type="entry name" value="SDR_e"/>
    <property type="match status" value="1"/>
</dbReference>
<dbReference type="Proteomes" id="UP000622317">
    <property type="component" value="Unassembled WGS sequence"/>
</dbReference>
<keyword evidence="3" id="KW-1185">Reference proteome</keyword>
<dbReference type="InterPro" id="IPR001509">
    <property type="entry name" value="Epimerase_deHydtase"/>
</dbReference>
<dbReference type="Pfam" id="PF01370">
    <property type="entry name" value="Epimerase"/>
    <property type="match status" value="1"/>
</dbReference>
<dbReference type="InterPro" id="IPR050177">
    <property type="entry name" value="Lipid_A_modif_metabolic_enz"/>
</dbReference>
<dbReference type="PANTHER" id="PTHR43245">
    <property type="entry name" value="BIFUNCTIONAL POLYMYXIN RESISTANCE PROTEIN ARNA"/>
    <property type="match status" value="1"/>
</dbReference>
<proteinExistence type="predicted"/>
<evidence type="ECO:0000259" key="1">
    <source>
        <dbReference type="Pfam" id="PF01370"/>
    </source>
</evidence>
<dbReference type="RefSeq" id="WP_191618295.1">
    <property type="nucleotide sequence ID" value="NZ_JACYFG010000040.1"/>
</dbReference>
<gene>
    <name evidence="2" type="ORF">IEN85_16965</name>
</gene>
<dbReference type="SUPFAM" id="SSF51735">
    <property type="entry name" value="NAD(P)-binding Rossmann-fold domains"/>
    <property type="match status" value="1"/>
</dbReference>
<accession>A0A927FA95</accession>
<comment type="caution">
    <text evidence="2">The sequence shown here is derived from an EMBL/GenBank/DDBJ whole genome shotgun (WGS) entry which is preliminary data.</text>
</comment>
<evidence type="ECO:0000313" key="2">
    <source>
        <dbReference type="EMBL" id="MBD5781194.1"/>
    </source>
</evidence>
<dbReference type="AlphaFoldDB" id="A0A927FA95"/>
<dbReference type="Gene3D" id="3.40.50.720">
    <property type="entry name" value="NAD(P)-binding Rossmann-like Domain"/>
    <property type="match status" value="1"/>
</dbReference>
<sequence length="346" mass="38431">MKVLVTGHLGYIGVVLTPMLQAEGYEVVGMDSDLFRASSFGEKAPEVPNIQKDVRDATVEDLQGFDAVLHLAGLSNDPLGDIDAQLTYDINHKATVRLAELAKKAGVKRFVFSSSCSTYGAGGDGLLTEESEFNPVTPYGKSKVYSERDIAPLADKDFCPTYLRNATAFGVSPKLRFDLVVNNLTAWAYTTGKVHLKSDGSAWRPLVHIADISLAFIAVLKEERDVVFNQAFNIGVPDENYQVREIAEMVRDCVPGSELRFASGASADTRNYRVSFEKAVTQLKHYNPQWTVKKGIQQCYEAYKKHGVTLEEFEGPRYQRLAHIKMLIEKGAIDSRLYFRESVSAK</sequence>
<dbReference type="PANTHER" id="PTHR43245:SF23">
    <property type="entry name" value="NAD(P)-BINDING DOMAIN-CONTAINING PROTEIN"/>
    <property type="match status" value="1"/>
</dbReference>
<feature type="domain" description="NAD-dependent epimerase/dehydratase" evidence="1">
    <location>
        <begin position="3"/>
        <end position="235"/>
    </location>
</feature>